<keyword evidence="2" id="KW-1185">Reference proteome</keyword>
<dbReference type="RefSeq" id="WP_157665253.1">
    <property type="nucleotide sequence ID" value="NZ_CP042912.1"/>
</dbReference>
<reference evidence="1 2" key="1">
    <citation type="submission" date="2019-08" db="EMBL/GenBank/DDBJ databases">
        <title>Deep-cultivation of Planctomycetes and their phenomic and genomic characterization uncovers novel biology.</title>
        <authorList>
            <person name="Wiegand S."/>
            <person name="Jogler M."/>
            <person name="Boedeker C."/>
            <person name="Pinto D."/>
            <person name="Vollmers J."/>
            <person name="Rivas-Marin E."/>
            <person name="Kohn T."/>
            <person name="Peeters S.H."/>
            <person name="Heuer A."/>
            <person name="Rast P."/>
            <person name="Oberbeckmann S."/>
            <person name="Bunk B."/>
            <person name="Jeske O."/>
            <person name="Meyerdierks A."/>
            <person name="Storesund J.E."/>
            <person name="Kallscheuer N."/>
            <person name="Luecker S."/>
            <person name="Lage O.M."/>
            <person name="Pohl T."/>
            <person name="Merkel B.J."/>
            <person name="Hornburger P."/>
            <person name="Mueller R.-W."/>
            <person name="Bruemmer F."/>
            <person name="Labrenz M."/>
            <person name="Spormann A.M."/>
            <person name="Op den Camp H."/>
            <person name="Overmann J."/>
            <person name="Amann R."/>
            <person name="Jetten M.S.M."/>
            <person name="Mascher T."/>
            <person name="Medema M.H."/>
            <person name="Devos D.P."/>
            <person name="Kaster A.-K."/>
            <person name="Ovreas L."/>
            <person name="Rohde M."/>
            <person name="Galperin M.Y."/>
            <person name="Jogler C."/>
        </authorList>
    </citation>
    <scope>NUCLEOTIDE SEQUENCE [LARGE SCALE GENOMIC DNA]</scope>
    <source>
        <strain evidence="1 2">FC18</strain>
    </source>
</reference>
<protein>
    <submittedName>
        <fullName evidence="1">Uncharacterized protein</fullName>
    </submittedName>
</protein>
<dbReference type="AlphaFoldDB" id="A0A5B9PG37"/>
<name>A0A5B9PG37_9BACT</name>
<evidence type="ECO:0000313" key="2">
    <source>
        <dbReference type="Proteomes" id="UP000322214"/>
    </source>
</evidence>
<dbReference type="KEGG" id="mff:MFFC18_34570"/>
<dbReference type="EMBL" id="CP042912">
    <property type="protein sequence ID" value="QEG23556.1"/>
    <property type="molecule type" value="Genomic_DNA"/>
</dbReference>
<evidence type="ECO:0000313" key="1">
    <source>
        <dbReference type="EMBL" id="QEG23556.1"/>
    </source>
</evidence>
<organism evidence="1 2">
    <name type="scientific">Mariniblastus fucicola</name>
    <dbReference type="NCBI Taxonomy" id="980251"/>
    <lineage>
        <taxon>Bacteria</taxon>
        <taxon>Pseudomonadati</taxon>
        <taxon>Planctomycetota</taxon>
        <taxon>Planctomycetia</taxon>
        <taxon>Pirellulales</taxon>
        <taxon>Pirellulaceae</taxon>
        <taxon>Mariniblastus</taxon>
    </lineage>
</organism>
<accession>A0A5B9PG37</accession>
<dbReference type="Proteomes" id="UP000322214">
    <property type="component" value="Chromosome"/>
</dbReference>
<sequence length="54" mass="6060">MPRALRSDFSRQVYHALNRGNARNNIFTAGGDEAFERVVQRGLVPYPVDLIASL</sequence>
<proteinExistence type="predicted"/>
<gene>
    <name evidence="1" type="ORF">MFFC18_34570</name>
</gene>